<dbReference type="GO" id="GO:0006412">
    <property type="term" value="P:translation"/>
    <property type="evidence" value="ECO:0007669"/>
    <property type="project" value="UniProtKB-UniRule"/>
</dbReference>
<dbReference type="EMBL" id="QMQX01000049">
    <property type="protein sequence ID" value="RLE52531.1"/>
    <property type="molecule type" value="Genomic_DNA"/>
</dbReference>
<dbReference type="HAMAP" id="MF_00374">
    <property type="entry name" value="Ribosomal_uL29"/>
    <property type="match status" value="1"/>
</dbReference>
<dbReference type="Gene3D" id="1.10.287.310">
    <property type="match status" value="1"/>
</dbReference>
<evidence type="ECO:0000313" key="8">
    <source>
        <dbReference type="Proteomes" id="UP000278475"/>
    </source>
</evidence>
<dbReference type="Pfam" id="PF00831">
    <property type="entry name" value="Ribosomal_L29"/>
    <property type="match status" value="1"/>
</dbReference>
<comment type="caution">
    <text evidence="6">The sequence shown here is derived from an EMBL/GenBank/DDBJ whole genome shotgun (WGS) entry which is preliminary data.</text>
</comment>
<evidence type="ECO:0000256" key="4">
    <source>
        <dbReference type="HAMAP-Rule" id="MF_00374"/>
    </source>
</evidence>
<dbReference type="Proteomes" id="UP000278475">
    <property type="component" value="Unassembled WGS sequence"/>
</dbReference>
<evidence type="ECO:0000313" key="7">
    <source>
        <dbReference type="Proteomes" id="UP000272051"/>
    </source>
</evidence>
<dbReference type="InterPro" id="IPR001854">
    <property type="entry name" value="Ribosomal_uL29"/>
</dbReference>
<dbReference type="GO" id="GO:0005840">
    <property type="term" value="C:ribosome"/>
    <property type="evidence" value="ECO:0007669"/>
    <property type="project" value="UniProtKB-KW"/>
</dbReference>
<keyword evidence="2 4" id="KW-0689">Ribosomal protein</keyword>
<dbReference type="SUPFAM" id="SSF46561">
    <property type="entry name" value="Ribosomal protein L29 (L29p)"/>
    <property type="match status" value="1"/>
</dbReference>
<dbReference type="Proteomes" id="UP000272051">
    <property type="component" value="Unassembled WGS sequence"/>
</dbReference>
<reference evidence="7 8" key="1">
    <citation type="submission" date="2018-06" db="EMBL/GenBank/DDBJ databases">
        <title>Extensive metabolic versatility and redundancy in microbially diverse, dynamic hydrothermal sediments.</title>
        <authorList>
            <person name="Dombrowski N."/>
            <person name="Teske A."/>
            <person name="Baker B.J."/>
        </authorList>
    </citation>
    <scope>NUCLEOTIDE SEQUENCE [LARGE SCALE GENOMIC DNA]</scope>
    <source>
        <strain evidence="6">B34_G17</strain>
        <strain evidence="5">B66_G16</strain>
    </source>
</reference>
<gene>
    <name evidence="6" type="primary">rpmC</name>
    <name evidence="4" type="synonym">rpl29</name>
    <name evidence="5" type="ORF">DRJ31_04525</name>
    <name evidence="6" type="ORF">DRJ33_03540</name>
</gene>
<evidence type="ECO:0000313" key="5">
    <source>
        <dbReference type="EMBL" id="RLE49583.1"/>
    </source>
</evidence>
<accession>A0A497EZT8</accession>
<sequence>MSREERENKLRELKAELLKLRAAFALGSIPENPARMKVLRKSIARILTINREEELKKENRGGKR</sequence>
<dbReference type="GO" id="GO:0003735">
    <property type="term" value="F:structural constituent of ribosome"/>
    <property type="evidence" value="ECO:0007669"/>
    <property type="project" value="InterPro"/>
</dbReference>
<dbReference type="CDD" id="cd00427">
    <property type="entry name" value="Ribosomal_L29_HIP"/>
    <property type="match status" value="1"/>
</dbReference>
<organism evidence="6 7">
    <name type="scientific">Thermoproteota archaeon</name>
    <dbReference type="NCBI Taxonomy" id="2056631"/>
    <lineage>
        <taxon>Archaea</taxon>
        <taxon>Thermoproteota</taxon>
    </lineage>
</organism>
<keyword evidence="3 4" id="KW-0687">Ribonucleoprotein</keyword>
<dbReference type="PROSITE" id="PS00579">
    <property type="entry name" value="RIBOSOMAL_L29"/>
    <property type="match status" value="1"/>
</dbReference>
<dbReference type="InterPro" id="IPR018254">
    <property type="entry name" value="Ribosomal_uL29_CS"/>
</dbReference>
<dbReference type="EMBL" id="QMQV01000030">
    <property type="protein sequence ID" value="RLE49583.1"/>
    <property type="molecule type" value="Genomic_DNA"/>
</dbReference>
<proteinExistence type="inferred from homology"/>
<comment type="similarity">
    <text evidence="1 4">Belongs to the universal ribosomal protein uL29 family.</text>
</comment>
<name>A0A497EZT8_9CREN</name>
<evidence type="ECO:0000256" key="2">
    <source>
        <dbReference type="ARBA" id="ARBA00022980"/>
    </source>
</evidence>
<dbReference type="NCBIfam" id="TIGR00012">
    <property type="entry name" value="L29"/>
    <property type="match status" value="1"/>
</dbReference>
<dbReference type="GO" id="GO:1990904">
    <property type="term" value="C:ribonucleoprotein complex"/>
    <property type="evidence" value="ECO:0007669"/>
    <property type="project" value="UniProtKB-KW"/>
</dbReference>
<evidence type="ECO:0000256" key="3">
    <source>
        <dbReference type="ARBA" id="ARBA00023274"/>
    </source>
</evidence>
<dbReference type="AlphaFoldDB" id="A0A497EZT8"/>
<evidence type="ECO:0000256" key="1">
    <source>
        <dbReference type="ARBA" id="ARBA00009254"/>
    </source>
</evidence>
<dbReference type="InterPro" id="IPR036049">
    <property type="entry name" value="Ribosomal_uL29_sf"/>
</dbReference>
<protein>
    <recommendedName>
        <fullName evidence="4">Large ribosomal subunit protein uL29</fullName>
    </recommendedName>
</protein>
<evidence type="ECO:0000313" key="6">
    <source>
        <dbReference type="EMBL" id="RLE52531.1"/>
    </source>
</evidence>